<dbReference type="Proteomes" id="UP000251213">
    <property type="component" value="Unassembled WGS sequence"/>
</dbReference>
<dbReference type="RefSeq" id="WP_113659916.1">
    <property type="nucleotide sequence ID" value="NZ_KZ845672.1"/>
</dbReference>
<dbReference type="InterPro" id="IPR002491">
    <property type="entry name" value="ABC_transptr_periplasmic_BD"/>
</dbReference>
<reference evidence="7 8" key="1">
    <citation type="submission" date="2018-06" db="EMBL/GenBank/DDBJ databases">
        <title>Thermoflavimicrobium daqus sp. nov., a thermophilic microbe isolated from Moutai-flavour Daqu.</title>
        <authorList>
            <person name="Wang X."/>
            <person name="Zhou H."/>
        </authorList>
    </citation>
    <scope>NUCLEOTIDE SEQUENCE [LARGE SCALE GENOMIC DNA]</scope>
    <source>
        <strain evidence="7 8">FBKL4.011</strain>
    </source>
</reference>
<dbReference type="EMBL" id="QJKK01000010">
    <property type="protein sequence ID" value="RAL22073.1"/>
    <property type="molecule type" value="Genomic_DNA"/>
</dbReference>
<keyword evidence="3" id="KW-0813">Transport</keyword>
<feature type="signal peptide" evidence="5">
    <location>
        <begin position="1"/>
        <end position="23"/>
    </location>
</feature>
<evidence type="ECO:0000256" key="1">
    <source>
        <dbReference type="ARBA" id="ARBA00004196"/>
    </source>
</evidence>
<comment type="subcellular location">
    <subcellularLocation>
        <location evidence="1">Cell envelope</location>
    </subcellularLocation>
</comment>
<evidence type="ECO:0000256" key="4">
    <source>
        <dbReference type="ARBA" id="ARBA00022729"/>
    </source>
</evidence>
<evidence type="ECO:0000259" key="6">
    <source>
        <dbReference type="PROSITE" id="PS50983"/>
    </source>
</evidence>
<evidence type="ECO:0000313" key="8">
    <source>
        <dbReference type="Proteomes" id="UP000251213"/>
    </source>
</evidence>
<accession>A0A364K2C1</accession>
<dbReference type="Gene3D" id="3.40.50.1980">
    <property type="entry name" value="Nitrogenase molybdenum iron protein domain"/>
    <property type="match status" value="2"/>
</dbReference>
<reference evidence="7 8" key="2">
    <citation type="submission" date="2018-06" db="EMBL/GenBank/DDBJ databases">
        <authorList>
            <person name="Zhirakovskaya E."/>
        </authorList>
    </citation>
    <scope>NUCLEOTIDE SEQUENCE [LARGE SCALE GENOMIC DNA]</scope>
    <source>
        <strain evidence="7 8">FBKL4.011</strain>
    </source>
</reference>
<protein>
    <submittedName>
        <fullName evidence="7">ABC transporter substrate-binding protein</fullName>
    </submittedName>
</protein>
<dbReference type="GO" id="GO:1901678">
    <property type="term" value="P:iron coordination entity transport"/>
    <property type="evidence" value="ECO:0007669"/>
    <property type="project" value="UniProtKB-ARBA"/>
</dbReference>
<dbReference type="OrthoDB" id="2241086at2"/>
<evidence type="ECO:0000256" key="5">
    <source>
        <dbReference type="SAM" id="SignalP"/>
    </source>
</evidence>
<dbReference type="Pfam" id="PF01497">
    <property type="entry name" value="Peripla_BP_2"/>
    <property type="match status" value="1"/>
</dbReference>
<gene>
    <name evidence="7" type="ORF">DL897_14865</name>
</gene>
<dbReference type="AlphaFoldDB" id="A0A364K2C1"/>
<name>A0A364K2C1_9BACL</name>
<dbReference type="PROSITE" id="PS51257">
    <property type="entry name" value="PROKAR_LIPOPROTEIN"/>
    <property type="match status" value="1"/>
</dbReference>
<evidence type="ECO:0000256" key="3">
    <source>
        <dbReference type="ARBA" id="ARBA00022448"/>
    </source>
</evidence>
<sequence length="310" mass="35018">MKKWKKLSLLTFTALFVIGVITACRSEATSTQSDSSSKTRIYHSENGDMKVPANPKRVAVLAASYAGNFLKLGITPIAVDEYPKNNQFYEGKLDKAEVVTSDSLEKLLKLDPDLIVTFSNDKNIKKLSEIAPTVVFTYEKYNYLEQHIEIGKLVGKEKEARAWVDQWKEKSKIESEKVKKVIGKEATAMVMEKFGKDMYIYGTNWGRGTEVIYQALGLKLPKKVQQDVVGPGYKAISAEVIPEYAGDYIFVGEGANNAENSFMKTDVWKGIPAVQKNRVIRFDSKSFWFNDPISVEKQMEIIVKELTKRN</sequence>
<dbReference type="PANTHER" id="PTHR30532">
    <property type="entry name" value="IRON III DICITRATE-BINDING PERIPLASMIC PROTEIN"/>
    <property type="match status" value="1"/>
</dbReference>
<feature type="chain" id="PRO_5039478480" evidence="5">
    <location>
        <begin position="24"/>
        <end position="310"/>
    </location>
</feature>
<dbReference type="GO" id="GO:0030288">
    <property type="term" value="C:outer membrane-bounded periplasmic space"/>
    <property type="evidence" value="ECO:0007669"/>
    <property type="project" value="TreeGrafter"/>
</dbReference>
<dbReference type="PROSITE" id="PS50983">
    <property type="entry name" value="FE_B12_PBP"/>
    <property type="match status" value="1"/>
</dbReference>
<comment type="caution">
    <text evidence="7">The sequence shown here is derived from an EMBL/GenBank/DDBJ whole genome shotgun (WGS) entry which is preliminary data.</text>
</comment>
<evidence type="ECO:0000256" key="2">
    <source>
        <dbReference type="ARBA" id="ARBA00008814"/>
    </source>
</evidence>
<feature type="domain" description="Fe/B12 periplasmic-binding" evidence="6">
    <location>
        <begin position="57"/>
        <end position="310"/>
    </location>
</feature>
<keyword evidence="8" id="KW-1185">Reference proteome</keyword>
<dbReference type="InterPro" id="IPR051313">
    <property type="entry name" value="Bact_iron-sidero_bind"/>
</dbReference>
<dbReference type="PANTHER" id="PTHR30532:SF26">
    <property type="entry name" value="IRON(3+)-HYDROXAMATE-BINDING PROTEIN FHUD"/>
    <property type="match status" value="1"/>
</dbReference>
<dbReference type="SUPFAM" id="SSF53807">
    <property type="entry name" value="Helical backbone' metal receptor"/>
    <property type="match status" value="1"/>
</dbReference>
<organism evidence="7 8">
    <name type="scientific">Thermoflavimicrobium daqui</name>
    <dbReference type="NCBI Taxonomy" id="2137476"/>
    <lineage>
        <taxon>Bacteria</taxon>
        <taxon>Bacillati</taxon>
        <taxon>Bacillota</taxon>
        <taxon>Bacilli</taxon>
        <taxon>Bacillales</taxon>
        <taxon>Thermoactinomycetaceae</taxon>
        <taxon>Thermoflavimicrobium</taxon>
    </lineage>
</organism>
<keyword evidence="4 5" id="KW-0732">Signal</keyword>
<comment type="similarity">
    <text evidence="2">Belongs to the bacterial solute-binding protein 8 family.</text>
</comment>
<dbReference type="CDD" id="cd01138">
    <property type="entry name" value="FeuA"/>
    <property type="match status" value="1"/>
</dbReference>
<evidence type="ECO:0000313" key="7">
    <source>
        <dbReference type="EMBL" id="RAL22073.1"/>
    </source>
</evidence>
<proteinExistence type="inferred from homology"/>